<proteinExistence type="predicted"/>
<dbReference type="InterPro" id="IPR016181">
    <property type="entry name" value="Acyl_CoA_acyltransferase"/>
</dbReference>
<dbReference type="Pfam" id="PF13302">
    <property type="entry name" value="Acetyltransf_3"/>
    <property type="match status" value="1"/>
</dbReference>
<organism evidence="2 3">
    <name type="scientific">Porphyromonas miyakawae</name>
    <dbReference type="NCBI Taxonomy" id="3137470"/>
    <lineage>
        <taxon>Bacteria</taxon>
        <taxon>Pseudomonadati</taxon>
        <taxon>Bacteroidota</taxon>
        <taxon>Bacteroidia</taxon>
        <taxon>Bacteroidales</taxon>
        <taxon>Porphyromonadaceae</taxon>
        <taxon>Porphyromonas</taxon>
    </lineage>
</organism>
<dbReference type="CDD" id="cd04301">
    <property type="entry name" value="NAT_SF"/>
    <property type="match status" value="1"/>
</dbReference>
<dbReference type="Proteomes" id="UP001628220">
    <property type="component" value="Unassembled WGS sequence"/>
</dbReference>
<sequence>MDYSLLEDNTIRLRRCEPGDALDFYRWESTPSIAMSNTLCEPISLFQAEQLVSLGSSSLQENGFLYLVIEQKGDHAIRNAIGYIMLYNYDFVNARSYIGIAIDERYRRKGYALRSISLMSRYASSVFRIEHLIAEITPTNLTARSLFEKASFRLIATLPEWIRQNDTFTDLLLYALCPTPQSNK</sequence>
<dbReference type="EMBL" id="BAAFSF010000002">
    <property type="protein sequence ID" value="GAB1251836.1"/>
    <property type="molecule type" value="Genomic_DNA"/>
</dbReference>
<dbReference type="PROSITE" id="PS51186">
    <property type="entry name" value="GNAT"/>
    <property type="match status" value="1"/>
</dbReference>
<dbReference type="Gene3D" id="3.40.630.30">
    <property type="match status" value="1"/>
</dbReference>
<dbReference type="InterPro" id="IPR000182">
    <property type="entry name" value="GNAT_dom"/>
</dbReference>
<accession>A0ABQ0E298</accession>
<dbReference type="SUPFAM" id="SSF55729">
    <property type="entry name" value="Acyl-CoA N-acyltransferases (Nat)"/>
    <property type="match status" value="1"/>
</dbReference>
<evidence type="ECO:0000313" key="2">
    <source>
        <dbReference type="EMBL" id="GAB1251836.1"/>
    </source>
</evidence>
<reference evidence="2 3" key="1">
    <citation type="journal article" date="2025" name="Int. J. Syst. Evol. Microbiol.">
        <title>Desulfovibrio falkowii sp. nov., Porphyromonas miyakawae sp. nov., Mediterraneibacter flintii sp. nov. and Owariibacterium komagatae gen. nov., sp. nov., isolated from human faeces.</title>
        <authorList>
            <person name="Hamaguchi T."/>
            <person name="Ohara M."/>
            <person name="Hisatomi A."/>
            <person name="Sekiguchi K."/>
            <person name="Takeda J.I."/>
            <person name="Ueyama J."/>
            <person name="Ito M."/>
            <person name="Nishiwaki H."/>
            <person name="Ogi T."/>
            <person name="Hirayama M."/>
            <person name="Ohkuma M."/>
            <person name="Sakamoto M."/>
            <person name="Ohno K."/>
        </authorList>
    </citation>
    <scope>NUCLEOTIDE SEQUENCE [LARGE SCALE GENOMIC DNA]</scope>
    <source>
        <strain evidence="2 3">13CB11C</strain>
    </source>
</reference>
<dbReference type="PANTHER" id="PTHR43415:SF3">
    <property type="entry name" value="GNAT-FAMILY ACETYLTRANSFERASE"/>
    <property type="match status" value="1"/>
</dbReference>
<name>A0ABQ0E298_9PORP</name>
<protein>
    <recommendedName>
        <fullName evidence="1">N-acetyltransferase domain-containing protein</fullName>
    </recommendedName>
</protein>
<evidence type="ECO:0000259" key="1">
    <source>
        <dbReference type="PROSITE" id="PS51186"/>
    </source>
</evidence>
<comment type="caution">
    <text evidence="2">The sequence shown here is derived from an EMBL/GenBank/DDBJ whole genome shotgun (WGS) entry which is preliminary data.</text>
</comment>
<dbReference type="PANTHER" id="PTHR43415">
    <property type="entry name" value="SPERMIDINE N(1)-ACETYLTRANSFERASE"/>
    <property type="match status" value="1"/>
</dbReference>
<evidence type="ECO:0000313" key="3">
    <source>
        <dbReference type="Proteomes" id="UP001628220"/>
    </source>
</evidence>
<keyword evidence="3" id="KW-1185">Reference proteome</keyword>
<gene>
    <name evidence="2" type="ORF">Tsumi_09410</name>
</gene>
<feature type="domain" description="N-acetyltransferase" evidence="1">
    <location>
        <begin position="11"/>
        <end position="178"/>
    </location>
</feature>
<dbReference type="RefSeq" id="WP_411915653.1">
    <property type="nucleotide sequence ID" value="NZ_BAAFSF010000002.1"/>
</dbReference>